<sequence length="47" mass="5405">MKIALLCSECGSRNYYIKKTAEKDGSRISVKKFCKQCNRHTIHKSSI</sequence>
<protein>
    <recommendedName>
        <fullName evidence="4 5">Large ribosomal subunit protein bL33</fullName>
    </recommendedName>
</protein>
<keyword evidence="3 5" id="KW-0687">Ribonucleoprotein</keyword>
<dbReference type="AlphaFoldDB" id="A0A9Q2CZ27"/>
<dbReference type="HAMAP" id="MF_00294">
    <property type="entry name" value="Ribosomal_bL33"/>
    <property type="match status" value="1"/>
</dbReference>
<accession>A0A9Q2CZ27</accession>
<dbReference type="InterPro" id="IPR001705">
    <property type="entry name" value="Ribosomal_bL33"/>
</dbReference>
<keyword evidence="2 5" id="KW-0689">Ribosomal protein</keyword>
<proteinExistence type="inferred from homology"/>
<dbReference type="NCBIfam" id="NF001764">
    <property type="entry name" value="PRK00504.1"/>
    <property type="match status" value="1"/>
</dbReference>
<evidence type="ECO:0000256" key="4">
    <source>
        <dbReference type="ARBA" id="ARBA00035176"/>
    </source>
</evidence>
<evidence type="ECO:0000256" key="5">
    <source>
        <dbReference type="HAMAP-Rule" id="MF_00294"/>
    </source>
</evidence>
<dbReference type="RefSeq" id="WP_183673664.1">
    <property type="nucleotide sequence ID" value="NZ_CBCRYX010000006.1"/>
</dbReference>
<evidence type="ECO:0000313" key="7">
    <source>
        <dbReference type="Proteomes" id="UP000579136"/>
    </source>
</evidence>
<dbReference type="Proteomes" id="UP000579136">
    <property type="component" value="Unassembled WGS sequence"/>
</dbReference>
<dbReference type="SUPFAM" id="SSF57829">
    <property type="entry name" value="Zn-binding ribosomal proteins"/>
    <property type="match status" value="1"/>
</dbReference>
<gene>
    <name evidence="5" type="primary">rpmG</name>
    <name evidence="6" type="ORF">HNQ45_000794</name>
</gene>
<dbReference type="Gene3D" id="2.20.28.120">
    <property type="entry name" value="Ribosomal protein L33"/>
    <property type="match status" value="1"/>
</dbReference>
<dbReference type="GO" id="GO:0005840">
    <property type="term" value="C:ribosome"/>
    <property type="evidence" value="ECO:0007669"/>
    <property type="project" value="UniProtKB-KW"/>
</dbReference>
<evidence type="ECO:0000256" key="2">
    <source>
        <dbReference type="ARBA" id="ARBA00022980"/>
    </source>
</evidence>
<reference evidence="6 7" key="1">
    <citation type="submission" date="2020-08" db="EMBL/GenBank/DDBJ databases">
        <title>Genomic Encyclopedia of Type Strains, Phase IV (KMG-IV): sequencing the most valuable type-strain genomes for metagenomic binning, comparative biology and taxonomic classification.</title>
        <authorList>
            <person name="Goeker M."/>
        </authorList>
    </citation>
    <scope>NUCLEOTIDE SEQUENCE [LARGE SCALE GENOMIC DNA]</scope>
    <source>
        <strain evidence="6 7">DSM 19163</strain>
    </source>
</reference>
<dbReference type="GO" id="GO:0005737">
    <property type="term" value="C:cytoplasm"/>
    <property type="evidence" value="ECO:0007669"/>
    <property type="project" value="UniProtKB-ARBA"/>
</dbReference>
<comment type="caution">
    <text evidence="6">The sequence shown here is derived from an EMBL/GenBank/DDBJ whole genome shotgun (WGS) entry which is preliminary data.</text>
</comment>
<dbReference type="InterPro" id="IPR038584">
    <property type="entry name" value="Ribosomal_bL33_sf"/>
</dbReference>
<organism evidence="6 7">
    <name type="scientific">Nosocomiicoccus ampullae</name>
    <dbReference type="NCBI Taxonomy" id="489910"/>
    <lineage>
        <taxon>Bacteria</taxon>
        <taxon>Bacillati</taxon>
        <taxon>Bacillota</taxon>
        <taxon>Bacilli</taxon>
        <taxon>Bacillales</taxon>
        <taxon>Staphylococcaceae</taxon>
        <taxon>Nosocomiicoccus</taxon>
    </lineage>
</organism>
<keyword evidence="7" id="KW-1185">Reference proteome</keyword>
<dbReference type="GO" id="GO:1990904">
    <property type="term" value="C:ribonucleoprotein complex"/>
    <property type="evidence" value="ECO:0007669"/>
    <property type="project" value="UniProtKB-KW"/>
</dbReference>
<dbReference type="GO" id="GO:0006412">
    <property type="term" value="P:translation"/>
    <property type="evidence" value="ECO:0007669"/>
    <property type="project" value="UniProtKB-UniRule"/>
</dbReference>
<dbReference type="Pfam" id="PF00471">
    <property type="entry name" value="Ribosomal_L33"/>
    <property type="match status" value="1"/>
</dbReference>
<comment type="similarity">
    <text evidence="1 5">Belongs to the bacterial ribosomal protein bL33 family.</text>
</comment>
<dbReference type="InterPro" id="IPR011332">
    <property type="entry name" value="Ribosomal_zn-bd"/>
</dbReference>
<evidence type="ECO:0000256" key="1">
    <source>
        <dbReference type="ARBA" id="ARBA00007596"/>
    </source>
</evidence>
<evidence type="ECO:0000256" key="3">
    <source>
        <dbReference type="ARBA" id="ARBA00023274"/>
    </source>
</evidence>
<dbReference type="EMBL" id="JACHHF010000004">
    <property type="protein sequence ID" value="MBB5175910.1"/>
    <property type="molecule type" value="Genomic_DNA"/>
</dbReference>
<evidence type="ECO:0000313" key="6">
    <source>
        <dbReference type="EMBL" id="MBB5175910.1"/>
    </source>
</evidence>
<dbReference type="GO" id="GO:0003735">
    <property type="term" value="F:structural constituent of ribosome"/>
    <property type="evidence" value="ECO:0007669"/>
    <property type="project" value="InterPro"/>
</dbReference>
<dbReference type="NCBIfam" id="TIGR01023">
    <property type="entry name" value="rpmG_bact"/>
    <property type="match status" value="1"/>
</dbReference>
<name>A0A9Q2CZ27_9STAP</name>